<dbReference type="GO" id="GO:0005886">
    <property type="term" value="C:plasma membrane"/>
    <property type="evidence" value="ECO:0007669"/>
    <property type="project" value="TreeGrafter"/>
</dbReference>
<name>A0A2T5TY63_9SPHN</name>
<dbReference type="InterPro" id="IPR050445">
    <property type="entry name" value="Bact_polysacc_biosynth/exp"/>
</dbReference>
<evidence type="ECO:0000313" key="1">
    <source>
        <dbReference type="EMBL" id="PTW44195.1"/>
    </source>
</evidence>
<gene>
    <name evidence="1" type="ORF">C8J25_11131</name>
</gene>
<comment type="caution">
    <text evidence="1">The sequence shown here is derived from an EMBL/GenBank/DDBJ whole genome shotgun (WGS) entry which is preliminary data.</text>
</comment>
<dbReference type="PANTHER" id="PTHR32309:SF13">
    <property type="entry name" value="FERRIC ENTEROBACTIN TRANSPORT PROTEIN FEPE"/>
    <property type="match status" value="1"/>
</dbReference>
<dbReference type="OrthoDB" id="7463259at2"/>
<dbReference type="Gene3D" id="3.40.50.300">
    <property type="entry name" value="P-loop containing nucleotide triphosphate hydrolases"/>
    <property type="match status" value="1"/>
</dbReference>
<dbReference type="InterPro" id="IPR027417">
    <property type="entry name" value="P-loop_NTPase"/>
</dbReference>
<accession>A0A2T5TY63</accession>
<dbReference type="PANTHER" id="PTHR32309">
    <property type="entry name" value="TYROSINE-PROTEIN KINASE"/>
    <property type="match status" value="1"/>
</dbReference>
<dbReference type="GO" id="GO:0004713">
    <property type="term" value="F:protein tyrosine kinase activity"/>
    <property type="evidence" value="ECO:0007669"/>
    <property type="project" value="TreeGrafter"/>
</dbReference>
<dbReference type="Proteomes" id="UP000244013">
    <property type="component" value="Unassembled WGS sequence"/>
</dbReference>
<sequence>MRIRSIDDNVGTEELVYAKGDALAHQLPVDRLPAAPAAGGLHGDDLIGQLIRSLRLSISALVRPSAAPARSIAVVGIDAGAEAAFIAANLGISYARTGVTTVIVDANVSGAMQQDLLGVLPGIGLSAVLAGVSEARTAPVGTSVRNLSLLSAGSADTDDADHVDAERFHRRVMPLLDWQDMLIVDGGNATSDPPALCEVMDGVVLVVRRNKTEIARVDHITQRLSAMGTTVFGIIIATDV</sequence>
<dbReference type="RefSeq" id="WP_107955722.1">
    <property type="nucleotide sequence ID" value="NZ_QAYE01000011.1"/>
</dbReference>
<dbReference type="GeneID" id="91007570"/>
<dbReference type="SUPFAM" id="SSF52540">
    <property type="entry name" value="P-loop containing nucleoside triphosphate hydrolases"/>
    <property type="match status" value="1"/>
</dbReference>
<protein>
    <submittedName>
        <fullName evidence="1">Mrp family chromosome partitioning ATPase</fullName>
    </submittedName>
</protein>
<dbReference type="EMBL" id="QAYE01000011">
    <property type="protein sequence ID" value="PTW44195.1"/>
    <property type="molecule type" value="Genomic_DNA"/>
</dbReference>
<dbReference type="AlphaFoldDB" id="A0A2T5TY63"/>
<organism evidence="1 2">
    <name type="scientific">Sphingomonas faeni</name>
    <dbReference type="NCBI Taxonomy" id="185950"/>
    <lineage>
        <taxon>Bacteria</taxon>
        <taxon>Pseudomonadati</taxon>
        <taxon>Pseudomonadota</taxon>
        <taxon>Alphaproteobacteria</taxon>
        <taxon>Sphingomonadales</taxon>
        <taxon>Sphingomonadaceae</taxon>
        <taxon>Sphingomonas</taxon>
    </lineage>
</organism>
<proteinExistence type="predicted"/>
<reference evidence="1 2" key="1">
    <citation type="submission" date="2018-04" db="EMBL/GenBank/DDBJ databases">
        <title>Genomic Encyclopedia of Type Strains, Phase III (KMG-III): the genomes of soil and plant-associated and newly described type strains.</title>
        <authorList>
            <person name="Whitman W."/>
        </authorList>
    </citation>
    <scope>NUCLEOTIDE SEQUENCE [LARGE SCALE GENOMIC DNA]</scope>
    <source>
        <strain evidence="1 2">MA-olki</strain>
    </source>
</reference>
<evidence type="ECO:0000313" key="2">
    <source>
        <dbReference type="Proteomes" id="UP000244013"/>
    </source>
</evidence>